<evidence type="ECO:0000313" key="6">
    <source>
        <dbReference type="EMBL" id="AFD08161.1"/>
    </source>
</evidence>
<dbReference type="InterPro" id="IPR013785">
    <property type="entry name" value="Aldolase_TIM"/>
</dbReference>
<dbReference type="GO" id="GO:0018580">
    <property type="term" value="F:nitronate monooxygenase activity"/>
    <property type="evidence" value="ECO:0007669"/>
    <property type="project" value="InterPro"/>
</dbReference>
<dbReference type="eggNOG" id="COG2070">
    <property type="taxonomic scope" value="Bacteria"/>
</dbReference>
<keyword evidence="6" id="KW-0223">Dioxygenase</keyword>
<keyword evidence="7" id="KW-1185">Reference proteome</keyword>
<dbReference type="InterPro" id="IPR004136">
    <property type="entry name" value="NMO"/>
</dbReference>
<dbReference type="EMBL" id="CP003349">
    <property type="protein sequence ID" value="AFD08161.1"/>
    <property type="molecule type" value="Genomic_DNA"/>
</dbReference>
<dbReference type="CDD" id="cd04730">
    <property type="entry name" value="NPD_like"/>
    <property type="match status" value="1"/>
</dbReference>
<dbReference type="Pfam" id="PF03060">
    <property type="entry name" value="NMO"/>
    <property type="match status" value="1"/>
</dbReference>
<dbReference type="GO" id="GO:0051213">
    <property type="term" value="F:dioxygenase activity"/>
    <property type="evidence" value="ECO:0007669"/>
    <property type="project" value="UniProtKB-KW"/>
</dbReference>
<reference evidence="6" key="1">
    <citation type="submission" date="2012-02" db="EMBL/GenBank/DDBJ databases">
        <title>The complete genome of Solitalea canadensis DSM 3403.</title>
        <authorList>
            <consortium name="US DOE Joint Genome Institute (JGI-PGF)"/>
            <person name="Lucas S."/>
            <person name="Copeland A."/>
            <person name="Lapidus A."/>
            <person name="Glavina del Rio T."/>
            <person name="Dalin E."/>
            <person name="Tice H."/>
            <person name="Bruce D."/>
            <person name="Goodwin L."/>
            <person name="Pitluck S."/>
            <person name="Peters L."/>
            <person name="Ovchinnikova G."/>
            <person name="Lu M."/>
            <person name="Kyrpides N."/>
            <person name="Mavromatis K."/>
            <person name="Ivanova N."/>
            <person name="Brettin T."/>
            <person name="Detter J.C."/>
            <person name="Han C."/>
            <person name="Larimer F."/>
            <person name="Land M."/>
            <person name="Hauser L."/>
            <person name="Markowitz V."/>
            <person name="Cheng J.-F."/>
            <person name="Hugenholtz P."/>
            <person name="Woyke T."/>
            <person name="Wu D."/>
            <person name="Spring S."/>
            <person name="Schroeder M."/>
            <person name="Kopitz M."/>
            <person name="Brambilla E."/>
            <person name="Klenk H.-P."/>
            <person name="Eisen J.A."/>
        </authorList>
    </citation>
    <scope>NUCLEOTIDE SEQUENCE</scope>
    <source>
        <strain evidence="6">DSM 3403</strain>
    </source>
</reference>
<evidence type="ECO:0000256" key="2">
    <source>
        <dbReference type="ARBA" id="ARBA00022630"/>
    </source>
</evidence>
<proteinExistence type="inferred from homology"/>
<gene>
    <name evidence="6" type="ordered locus">Solca_3148</name>
</gene>
<dbReference type="AlphaFoldDB" id="H8KNM8"/>
<evidence type="ECO:0000256" key="1">
    <source>
        <dbReference type="ARBA" id="ARBA00009881"/>
    </source>
</evidence>
<dbReference type="KEGG" id="scn:Solca_3148"/>
<name>H8KNM8_SOLCM</name>
<comment type="similarity">
    <text evidence="1">Belongs to the nitronate monooxygenase family. NMO class I subfamily.</text>
</comment>
<dbReference type="SUPFAM" id="SSF51412">
    <property type="entry name" value="Inosine monophosphate dehydrogenase (IMPDH)"/>
    <property type="match status" value="1"/>
</dbReference>
<sequence length="379" mass="41373">MHNFLSLSILYLSCIIQSINLSVTLNNQDKMKISNKMTKELGIEHPIIMAPMFLVSNEAMMRAAIESGIMGVFPSLNFRNDGELEKVLKNLNKYKSENSGYTGNYGVNLIVQRSNPLFEKHLKICGEQKVPFYITSLGNPKPVIDIAHSYGAKVYCDVTNIEHAAKCASLGCDGFIAVGQGAGGHAGPSPLHLLVPSLQHHFPDIPVIAAGGIANGEGILSALCLGAQGVSIGTRFINSTESTVSDAYKQGIIDAKMEDIVLTEKLSGTPCNIINTPYAKKIGYKQNWLEKLLSTNKTTKKYFKMLVQVKGMKKLEAAIHPNNYKTLWCAGQSVELINDVLPSKAITERLINELTEARKNLLLTLSGEEKAPILGEINQ</sequence>
<organism evidence="6 7">
    <name type="scientific">Solitalea canadensis (strain ATCC 29591 / DSM 3403 / JCM 21819 / LMG 8368 / NBRC 15130 / NCIMB 12057 / USAM 9D)</name>
    <name type="common">Flexibacter canadensis</name>
    <dbReference type="NCBI Taxonomy" id="929556"/>
    <lineage>
        <taxon>Bacteria</taxon>
        <taxon>Pseudomonadati</taxon>
        <taxon>Bacteroidota</taxon>
        <taxon>Sphingobacteriia</taxon>
        <taxon>Sphingobacteriales</taxon>
        <taxon>Sphingobacteriaceae</taxon>
        <taxon>Solitalea</taxon>
    </lineage>
</organism>
<evidence type="ECO:0000256" key="3">
    <source>
        <dbReference type="ARBA" id="ARBA00022643"/>
    </source>
</evidence>
<dbReference type="Proteomes" id="UP000007590">
    <property type="component" value="Chromosome"/>
</dbReference>
<dbReference type="PANTHER" id="PTHR42747">
    <property type="entry name" value="NITRONATE MONOOXYGENASE-RELATED"/>
    <property type="match status" value="1"/>
</dbReference>
<dbReference type="STRING" id="929556.Solca_3148"/>
<keyword evidence="3" id="KW-0288">FMN</keyword>
<dbReference type="PANTHER" id="PTHR42747:SF4">
    <property type="entry name" value="BLR1330 PROTEIN"/>
    <property type="match status" value="1"/>
</dbReference>
<keyword evidence="5" id="KW-0503">Monooxygenase</keyword>
<keyword evidence="4" id="KW-0560">Oxidoreductase</keyword>
<dbReference type="HOGENOM" id="CLU_038732_3_0_10"/>
<accession>H8KNM8</accession>
<protein>
    <submittedName>
        <fullName evidence="6">2-nitropropane dioxygenase-like enzyme</fullName>
    </submittedName>
</protein>
<keyword evidence="2" id="KW-0285">Flavoprotein</keyword>
<evidence type="ECO:0000256" key="4">
    <source>
        <dbReference type="ARBA" id="ARBA00023002"/>
    </source>
</evidence>
<evidence type="ECO:0000313" key="7">
    <source>
        <dbReference type="Proteomes" id="UP000007590"/>
    </source>
</evidence>
<evidence type="ECO:0000256" key="5">
    <source>
        <dbReference type="ARBA" id="ARBA00023033"/>
    </source>
</evidence>
<dbReference type="Gene3D" id="3.20.20.70">
    <property type="entry name" value="Aldolase class I"/>
    <property type="match status" value="1"/>
</dbReference>